<organism evidence="1 2">
    <name type="scientific">Exophiala xenobiotica</name>
    <dbReference type="NCBI Taxonomy" id="348802"/>
    <lineage>
        <taxon>Eukaryota</taxon>
        <taxon>Fungi</taxon>
        <taxon>Dikarya</taxon>
        <taxon>Ascomycota</taxon>
        <taxon>Pezizomycotina</taxon>
        <taxon>Eurotiomycetes</taxon>
        <taxon>Chaetothyriomycetidae</taxon>
        <taxon>Chaetothyriales</taxon>
        <taxon>Herpotrichiellaceae</taxon>
        <taxon>Exophiala</taxon>
    </lineage>
</organism>
<dbReference type="Proteomes" id="UP000054342">
    <property type="component" value="Unassembled WGS sequence"/>
</dbReference>
<name>A0A0D2BZM1_9EURO</name>
<dbReference type="GeneID" id="25324370"/>
<keyword evidence="2" id="KW-1185">Reference proteome</keyword>
<proteinExistence type="predicted"/>
<evidence type="ECO:0000313" key="1">
    <source>
        <dbReference type="EMBL" id="KIW57906.1"/>
    </source>
</evidence>
<dbReference type="EMBL" id="KN847318">
    <property type="protein sequence ID" value="KIW57906.1"/>
    <property type="molecule type" value="Genomic_DNA"/>
</dbReference>
<dbReference type="OrthoDB" id="10560740at2759"/>
<dbReference type="Gene3D" id="3.30.70.100">
    <property type="match status" value="1"/>
</dbReference>
<dbReference type="AlphaFoldDB" id="A0A0D2BZM1"/>
<dbReference type="PANTHER" id="PTHR40624">
    <property type="entry name" value="BIOSYNTHESIS MONOOXYGENASE, PUTATIVE (AFU_ORTHOLOGUE AFUA_1G12025)-RELATED"/>
    <property type="match status" value="1"/>
</dbReference>
<dbReference type="RefSeq" id="XP_013318490.1">
    <property type="nucleotide sequence ID" value="XM_013463036.1"/>
</dbReference>
<evidence type="ECO:0008006" key="3">
    <source>
        <dbReference type="Google" id="ProtNLM"/>
    </source>
</evidence>
<protein>
    <recommendedName>
        <fullName evidence="3">ABM domain-containing protein</fullName>
    </recommendedName>
</protein>
<accession>A0A0D2BZM1</accession>
<gene>
    <name evidence="1" type="ORF">PV05_02462</name>
</gene>
<reference evidence="1 2" key="1">
    <citation type="submission" date="2015-01" db="EMBL/GenBank/DDBJ databases">
        <title>The Genome Sequence of Exophiala xenobiotica CBS118157.</title>
        <authorList>
            <consortium name="The Broad Institute Genomics Platform"/>
            <person name="Cuomo C."/>
            <person name="de Hoog S."/>
            <person name="Gorbushina A."/>
            <person name="Stielow B."/>
            <person name="Teixiera M."/>
            <person name="Abouelleil A."/>
            <person name="Chapman S.B."/>
            <person name="Priest M."/>
            <person name="Young S.K."/>
            <person name="Wortman J."/>
            <person name="Nusbaum C."/>
            <person name="Birren B."/>
        </authorList>
    </citation>
    <scope>NUCLEOTIDE SEQUENCE [LARGE SCALE GENOMIC DNA]</scope>
    <source>
        <strain evidence="1 2">CBS 118157</strain>
    </source>
</reference>
<dbReference type="HOGENOM" id="CLU_096551_0_0_1"/>
<dbReference type="PANTHER" id="PTHR40624:SF1">
    <property type="entry name" value="BIOSYNTHESIS MONOOXYGENASE, PUTATIVE (AFU_ORTHOLOGUE AFUA_1G12025)-RELATED"/>
    <property type="match status" value="1"/>
</dbReference>
<sequence>MAFALPLEVPLATEGNKERVLGLFNAIARETFTNEDENIAYIWYRKADDNDREGNLVHGLEVYQREQSLVQDHRAGSAYKNMRAVGTSKKLFIRPSELIFYRPTRSNGSAGFLTRGETDVLLHDVTQLASYAVFTKYYTSARDVRDALLVQLQKLAKMCEEDEHVQSFYPMVKRDLSGKDGAAPIVVFERYDSKEAFEARSADVKKLSDEVRASAGRTEVSAWSDGIGHIKGGKVTIS</sequence>
<evidence type="ECO:0000313" key="2">
    <source>
        <dbReference type="Proteomes" id="UP000054342"/>
    </source>
</evidence>